<dbReference type="eggNOG" id="ENOG502RHN4">
    <property type="taxonomic scope" value="Eukaryota"/>
</dbReference>
<dbReference type="Gene3D" id="3.80.10.10">
    <property type="entry name" value="Ribonuclease Inhibitor"/>
    <property type="match status" value="2"/>
</dbReference>
<sequence length="433" mass="49651">MGNSSSSSQLKTNQMISSGGIFELTPKQQKSLSSNIYLNNLIKLDKNNNLIPSPNSVNCKVSKKKNLKSPLKKIKKFKNKKSSSSQIQNNNNNNNNSLSRSNSIQSISSLSSSSSSISLPISTPSTTIKNVNNNNNNNNNNEKKSFNKILPEYLIIKIIGFACDIVFPSNSFFQISMVCRLWNKLSIKSIRHLYYSYKFLYERDSDLNYCRIIGRWLTPRNHYQSINRCQAIYLRFGLDPLGFCYLVPYLMKCSTLRLLRIEFSNSLLSPERVNTIIQILTVNQHIRVLNLSCNAINSKISIDSLCDFFESKNSDGLKEYIHRKSKLNSYKLSKLLESIVKSNKITIINFSNNEIENDDMDIIIYYISTSKYLHTINFAKNFLNTSSLHLIINACINNRVTKSLDLRCNNFDSITDRDSFLFQYSSKFTNFLI</sequence>
<protein>
    <recommendedName>
        <fullName evidence="4">F-box domain-containing protein</fullName>
    </recommendedName>
</protein>
<dbReference type="HOGENOM" id="CLU_633760_0_0_1"/>
<dbReference type="SUPFAM" id="SSF52047">
    <property type="entry name" value="RNI-like"/>
    <property type="match status" value="1"/>
</dbReference>
<dbReference type="InterPro" id="IPR032675">
    <property type="entry name" value="LRR_dom_sf"/>
</dbReference>
<dbReference type="PaxDb" id="44689-DDB0218299"/>
<evidence type="ECO:0000313" key="2">
    <source>
        <dbReference type="EMBL" id="EAL66771.1"/>
    </source>
</evidence>
<dbReference type="KEGG" id="ddi:DDB_G0281371"/>
<dbReference type="GeneID" id="8623009"/>
<reference evidence="2 3" key="1">
    <citation type="journal article" date="2005" name="Nature">
        <title>The genome of the social amoeba Dictyostelium discoideum.</title>
        <authorList>
            <consortium name="The Dictyostelium discoideum Sequencing Consortium"/>
            <person name="Eichinger L."/>
            <person name="Pachebat J.A."/>
            <person name="Glockner G."/>
            <person name="Rajandream M.A."/>
            <person name="Sucgang R."/>
            <person name="Berriman M."/>
            <person name="Song J."/>
            <person name="Olsen R."/>
            <person name="Szafranski K."/>
            <person name="Xu Q."/>
            <person name="Tunggal B."/>
            <person name="Kummerfeld S."/>
            <person name="Madera M."/>
            <person name="Konfortov B.A."/>
            <person name="Rivero F."/>
            <person name="Bankier A.T."/>
            <person name="Lehmann R."/>
            <person name="Hamlin N."/>
            <person name="Davies R."/>
            <person name="Gaudet P."/>
            <person name="Fey P."/>
            <person name="Pilcher K."/>
            <person name="Chen G."/>
            <person name="Saunders D."/>
            <person name="Sodergren E."/>
            <person name="Davis P."/>
            <person name="Kerhornou A."/>
            <person name="Nie X."/>
            <person name="Hall N."/>
            <person name="Anjard C."/>
            <person name="Hemphill L."/>
            <person name="Bason N."/>
            <person name="Farbrother P."/>
            <person name="Desany B."/>
            <person name="Just E."/>
            <person name="Morio T."/>
            <person name="Rost R."/>
            <person name="Churcher C."/>
            <person name="Cooper J."/>
            <person name="Haydock S."/>
            <person name="van Driessche N."/>
            <person name="Cronin A."/>
            <person name="Goodhead I."/>
            <person name="Muzny D."/>
            <person name="Mourier T."/>
            <person name="Pain A."/>
            <person name="Lu M."/>
            <person name="Harper D."/>
            <person name="Lindsay R."/>
            <person name="Hauser H."/>
            <person name="James K."/>
            <person name="Quiles M."/>
            <person name="Madan Babu M."/>
            <person name="Saito T."/>
            <person name="Buchrieser C."/>
            <person name="Wardroper A."/>
            <person name="Felder M."/>
            <person name="Thangavelu M."/>
            <person name="Johnson D."/>
            <person name="Knights A."/>
            <person name="Loulseged H."/>
            <person name="Mungall K."/>
            <person name="Oliver K."/>
            <person name="Price C."/>
            <person name="Quail M.A."/>
            <person name="Urushihara H."/>
            <person name="Hernandez J."/>
            <person name="Rabbinowitsch E."/>
            <person name="Steffen D."/>
            <person name="Sanders M."/>
            <person name="Ma J."/>
            <person name="Kohara Y."/>
            <person name="Sharp S."/>
            <person name="Simmonds M."/>
            <person name="Spiegler S."/>
            <person name="Tivey A."/>
            <person name="Sugano S."/>
            <person name="White B."/>
            <person name="Walker D."/>
            <person name="Woodward J."/>
            <person name="Winckler T."/>
            <person name="Tanaka Y."/>
            <person name="Shaulsky G."/>
            <person name="Schleicher M."/>
            <person name="Weinstock G."/>
            <person name="Rosenthal A."/>
            <person name="Cox E.C."/>
            <person name="Chisholm R.L."/>
            <person name="Gibbs R."/>
            <person name="Loomis W.F."/>
            <person name="Platzer M."/>
            <person name="Kay R.R."/>
            <person name="Williams J."/>
            <person name="Dear P.H."/>
            <person name="Noegel A.A."/>
            <person name="Barrell B."/>
            <person name="Kuspa A."/>
        </authorList>
    </citation>
    <scope>NUCLEOTIDE SEQUENCE [LARGE SCALE GENOMIC DNA]</scope>
    <source>
        <strain evidence="2 3">AX4</strain>
    </source>
</reference>
<dbReference type="AlphaFoldDB" id="Q54U32"/>
<dbReference type="dictyBase" id="DDB_G0281371"/>
<comment type="caution">
    <text evidence="2">The sequence shown here is derived from an EMBL/GenBank/DDBJ whole genome shotgun (WGS) entry which is preliminary data.</text>
</comment>
<dbReference type="InParanoid" id="Q54U32"/>
<feature type="region of interest" description="Disordered" evidence="1">
    <location>
        <begin position="70"/>
        <end position="101"/>
    </location>
</feature>
<evidence type="ECO:0000256" key="1">
    <source>
        <dbReference type="SAM" id="MobiDB-lite"/>
    </source>
</evidence>
<dbReference type="PANTHER" id="PTHR47818:SF2">
    <property type="entry name" value="F-BOX DOMAIN-CONTAINING PROTEIN"/>
    <property type="match status" value="1"/>
</dbReference>
<dbReference type="OMA" id="RCKLIAR"/>
<gene>
    <name evidence="2" type="ORF">DDB_G0281371</name>
</gene>
<dbReference type="EMBL" id="AAFI02000040">
    <property type="protein sequence ID" value="EAL66771.1"/>
    <property type="molecule type" value="Genomic_DNA"/>
</dbReference>
<dbReference type="RefSeq" id="XP_640733.1">
    <property type="nucleotide sequence ID" value="XM_635641.1"/>
</dbReference>
<keyword evidence="3" id="KW-1185">Reference proteome</keyword>
<organism evidence="2 3">
    <name type="scientific">Dictyostelium discoideum</name>
    <name type="common">Social amoeba</name>
    <dbReference type="NCBI Taxonomy" id="44689"/>
    <lineage>
        <taxon>Eukaryota</taxon>
        <taxon>Amoebozoa</taxon>
        <taxon>Evosea</taxon>
        <taxon>Eumycetozoa</taxon>
        <taxon>Dictyostelia</taxon>
        <taxon>Dictyosteliales</taxon>
        <taxon>Dictyosteliaceae</taxon>
        <taxon>Dictyostelium</taxon>
    </lineage>
</organism>
<feature type="compositionally biased region" description="Basic residues" evidence="1">
    <location>
        <begin position="70"/>
        <end position="81"/>
    </location>
</feature>
<dbReference type="VEuPathDB" id="AmoebaDB:DDB_G0281371"/>
<evidence type="ECO:0008006" key="4">
    <source>
        <dbReference type="Google" id="ProtNLM"/>
    </source>
</evidence>
<dbReference type="FunCoup" id="Q54U32">
    <property type="interactions" value="744"/>
</dbReference>
<name>Q54U32_DICDI</name>
<dbReference type="Proteomes" id="UP000002195">
    <property type="component" value="Unassembled WGS sequence"/>
</dbReference>
<dbReference type="PANTHER" id="PTHR47818">
    <property type="entry name" value="RNI-LIKE SUPERFAMILY PROTEIN"/>
    <property type="match status" value="1"/>
</dbReference>
<proteinExistence type="predicted"/>
<feature type="compositionally biased region" description="Low complexity" evidence="1">
    <location>
        <begin position="82"/>
        <end position="101"/>
    </location>
</feature>
<accession>Q54U32</accession>
<evidence type="ECO:0000313" key="3">
    <source>
        <dbReference type="Proteomes" id="UP000002195"/>
    </source>
</evidence>